<dbReference type="Proteomes" id="UP000316167">
    <property type="component" value="Unassembled WGS sequence"/>
</dbReference>
<dbReference type="RefSeq" id="WP_144886102.1">
    <property type="nucleotide sequence ID" value="NZ_VLLE01000003.1"/>
</dbReference>
<evidence type="ECO:0008006" key="4">
    <source>
        <dbReference type="Google" id="ProtNLM"/>
    </source>
</evidence>
<name>A0A562SRD0_9BACT</name>
<comment type="caution">
    <text evidence="2">The sequence shown here is derived from an EMBL/GenBank/DDBJ whole genome shotgun (WGS) entry which is preliminary data.</text>
</comment>
<reference evidence="2 3" key="1">
    <citation type="journal article" date="2015" name="Stand. Genomic Sci.">
        <title>Genomic Encyclopedia of Bacterial and Archaeal Type Strains, Phase III: the genomes of soil and plant-associated and newly described type strains.</title>
        <authorList>
            <person name="Whitman W.B."/>
            <person name="Woyke T."/>
            <person name="Klenk H.P."/>
            <person name="Zhou Y."/>
            <person name="Lilburn T.G."/>
            <person name="Beck B.J."/>
            <person name="De Vos P."/>
            <person name="Vandamme P."/>
            <person name="Eisen J.A."/>
            <person name="Garrity G."/>
            <person name="Hugenholtz P."/>
            <person name="Kyrpides N.C."/>
        </authorList>
    </citation>
    <scope>NUCLEOTIDE SEQUENCE [LARGE SCALE GENOMIC DNA]</scope>
    <source>
        <strain evidence="2 3">CGMCC 1.7271</strain>
    </source>
</reference>
<evidence type="ECO:0000313" key="3">
    <source>
        <dbReference type="Proteomes" id="UP000316167"/>
    </source>
</evidence>
<dbReference type="SUPFAM" id="SSF51445">
    <property type="entry name" value="(Trans)glycosidases"/>
    <property type="match status" value="1"/>
</dbReference>
<dbReference type="InterPro" id="IPR017853">
    <property type="entry name" value="GH"/>
</dbReference>
<keyword evidence="3" id="KW-1185">Reference proteome</keyword>
<feature type="signal peptide" evidence="1">
    <location>
        <begin position="1"/>
        <end position="19"/>
    </location>
</feature>
<dbReference type="EMBL" id="VLLE01000003">
    <property type="protein sequence ID" value="TWI83815.1"/>
    <property type="molecule type" value="Genomic_DNA"/>
</dbReference>
<organism evidence="2 3">
    <name type="scientific">Lacibacter cauensis</name>
    <dbReference type="NCBI Taxonomy" id="510947"/>
    <lineage>
        <taxon>Bacteria</taxon>
        <taxon>Pseudomonadati</taxon>
        <taxon>Bacteroidota</taxon>
        <taxon>Chitinophagia</taxon>
        <taxon>Chitinophagales</taxon>
        <taxon>Chitinophagaceae</taxon>
        <taxon>Lacibacter</taxon>
    </lineage>
</organism>
<proteinExistence type="predicted"/>
<evidence type="ECO:0000313" key="2">
    <source>
        <dbReference type="EMBL" id="TWI83815.1"/>
    </source>
</evidence>
<evidence type="ECO:0000256" key="1">
    <source>
        <dbReference type="SAM" id="SignalP"/>
    </source>
</evidence>
<dbReference type="AlphaFoldDB" id="A0A562SRD0"/>
<accession>A0A562SRD0</accession>
<dbReference type="OrthoDB" id="9342482at2"/>
<feature type="chain" id="PRO_5022002031" description="Cellulase (Glycosyl hydrolase family 5)" evidence="1">
    <location>
        <begin position="20"/>
        <end position="401"/>
    </location>
</feature>
<protein>
    <recommendedName>
        <fullName evidence="4">Cellulase (Glycosyl hydrolase family 5)</fullName>
    </recommendedName>
</protein>
<sequence>MIKSVITSLFVLLFTVTQAQKTIQYDSIKPMEPYNFILGTNTIGGKYQFTNDSKLLEQAKHVRGMGSNMLKISLGANSPKSYGLTIDQQPSTTLQLFNASPEYKKVVDMDFKYIFMWVHTITGINWKKGINAEQEKRLYDEMFDFATYLLKTYNNSGKTFLIGNWEGDWLLLPDYNRTAAPPQEHLQNMTKWFQIRQKSVDDAKKAVASKNVQLYHYIEVNLVLKGMKGEPCIASSVLPYVNVDLVSYSSYEAIKNRTYSEKQEQLKSIFNYLEKQLQPKEGLPFSRRVYIGEYGYHANSNKPESFTKQYNETKEIMKISLELNLPFALHWQMYNNEYETNGESKQMSLINEQGERMPLYFLHQTYYQQMNRFLINYKASNKSAPSTEVFRKKALEVLDAL</sequence>
<keyword evidence="1" id="KW-0732">Signal</keyword>
<gene>
    <name evidence="2" type="ORF">IQ13_1933</name>
</gene>